<dbReference type="AlphaFoldDB" id="A0A2H0BCZ7"/>
<sequence length="120" mass="13355">MSSKINLLLRIGVAFAFLYPPISAFVNPFAWIGFFPPFLVGIVPDQVLLHSFGVVEIIIGLWLLWGKNILIPSASATGLLIGIVLFNLPQFDVVFRDLSIALMSWALTLEEWRKKKGVSI</sequence>
<dbReference type="EMBL" id="PCST01000035">
    <property type="protein sequence ID" value="PIP55555.1"/>
    <property type="molecule type" value="Genomic_DNA"/>
</dbReference>
<feature type="transmembrane region" description="Helical" evidence="1">
    <location>
        <begin position="7"/>
        <end position="35"/>
    </location>
</feature>
<feature type="transmembrane region" description="Helical" evidence="1">
    <location>
        <begin position="69"/>
        <end position="88"/>
    </location>
</feature>
<name>A0A2H0BCZ7_9BACT</name>
<evidence type="ECO:0000313" key="2">
    <source>
        <dbReference type="EMBL" id="PIP55555.1"/>
    </source>
</evidence>
<keyword evidence="1" id="KW-1133">Transmembrane helix</keyword>
<proteinExistence type="predicted"/>
<protein>
    <recommendedName>
        <fullName evidence="4">DoxX family protein</fullName>
    </recommendedName>
</protein>
<dbReference type="Proteomes" id="UP000229794">
    <property type="component" value="Unassembled WGS sequence"/>
</dbReference>
<comment type="caution">
    <text evidence="2">The sequence shown here is derived from an EMBL/GenBank/DDBJ whole genome shotgun (WGS) entry which is preliminary data.</text>
</comment>
<evidence type="ECO:0000313" key="3">
    <source>
        <dbReference type="Proteomes" id="UP000229794"/>
    </source>
</evidence>
<organism evidence="2 3">
    <name type="scientific">Candidatus Zambryskibacteria bacterium CG22_combo_CG10-13_8_21_14_all_42_17</name>
    <dbReference type="NCBI Taxonomy" id="1975118"/>
    <lineage>
        <taxon>Bacteria</taxon>
        <taxon>Candidatus Zambryskiibacteriota</taxon>
    </lineage>
</organism>
<accession>A0A2H0BCZ7</accession>
<feature type="transmembrane region" description="Helical" evidence="1">
    <location>
        <begin position="47"/>
        <end position="64"/>
    </location>
</feature>
<reference evidence="2 3" key="1">
    <citation type="submission" date="2017-09" db="EMBL/GenBank/DDBJ databases">
        <title>Depth-based differentiation of microbial function through sediment-hosted aquifers and enrichment of novel symbionts in the deep terrestrial subsurface.</title>
        <authorList>
            <person name="Probst A.J."/>
            <person name="Ladd B."/>
            <person name="Jarett J.K."/>
            <person name="Geller-Mcgrath D.E."/>
            <person name="Sieber C.M."/>
            <person name="Emerson J.B."/>
            <person name="Anantharaman K."/>
            <person name="Thomas B.C."/>
            <person name="Malmstrom R."/>
            <person name="Stieglmeier M."/>
            <person name="Klingl A."/>
            <person name="Woyke T."/>
            <person name="Ryan C.M."/>
            <person name="Banfield J.F."/>
        </authorList>
    </citation>
    <scope>NUCLEOTIDE SEQUENCE [LARGE SCALE GENOMIC DNA]</scope>
    <source>
        <strain evidence="2">CG22_combo_CG10-13_8_21_14_all_42_17</strain>
    </source>
</reference>
<keyword evidence="1" id="KW-0472">Membrane</keyword>
<evidence type="ECO:0008006" key="4">
    <source>
        <dbReference type="Google" id="ProtNLM"/>
    </source>
</evidence>
<evidence type="ECO:0000256" key="1">
    <source>
        <dbReference type="SAM" id="Phobius"/>
    </source>
</evidence>
<keyword evidence="1" id="KW-0812">Transmembrane</keyword>
<gene>
    <name evidence="2" type="ORF">COX06_02660</name>
</gene>